<sequence>MTLSINSELWLSFLSYTMIQSMYNETFQVDTNQERSTGYFRSSSKFSLYFIAITGLIAMREITRASWHEASKLPSEAMSFHELVYLKVCSVENKDRESIDISDADLSFEECEDMLLKLNEMKRYKRIVGSIVGSCLNADVPLLGSMTES</sequence>
<keyword evidence="2" id="KW-1185">Reference proteome</keyword>
<organism evidence="1 2">
    <name type="scientific">Dioscorea alata</name>
    <name type="common">Purple yam</name>
    <dbReference type="NCBI Taxonomy" id="55571"/>
    <lineage>
        <taxon>Eukaryota</taxon>
        <taxon>Viridiplantae</taxon>
        <taxon>Streptophyta</taxon>
        <taxon>Embryophyta</taxon>
        <taxon>Tracheophyta</taxon>
        <taxon>Spermatophyta</taxon>
        <taxon>Magnoliopsida</taxon>
        <taxon>Liliopsida</taxon>
        <taxon>Dioscoreales</taxon>
        <taxon>Dioscoreaceae</taxon>
        <taxon>Dioscorea</taxon>
    </lineage>
</organism>
<comment type="caution">
    <text evidence="1">The sequence shown here is derived from an EMBL/GenBank/DDBJ whole genome shotgun (WGS) entry which is preliminary data.</text>
</comment>
<reference evidence="2" key="1">
    <citation type="journal article" date="2022" name="Nat. Commun.">
        <title>Chromosome evolution and the genetic basis of agronomically important traits in greater yam.</title>
        <authorList>
            <person name="Bredeson J.V."/>
            <person name="Lyons J.B."/>
            <person name="Oniyinde I.O."/>
            <person name="Okereke N.R."/>
            <person name="Kolade O."/>
            <person name="Nnabue I."/>
            <person name="Nwadili C.O."/>
            <person name="Hribova E."/>
            <person name="Parker M."/>
            <person name="Nwogha J."/>
            <person name="Shu S."/>
            <person name="Carlson J."/>
            <person name="Kariba R."/>
            <person name="Muthemba S."/>
            <person name="Knop K."/>
            <person name="Barton G.J."/>
            <person name="Sherwood A.V."/>
            <person name="Lopez-Montes A."/>
            <person name="Asiedu R."/>
            <person name="Jamnadass R."/>
            <person name="Muchugi A."/>
            <person name="Goodstein D."/>
            <person name="Egesi C.N."/>
            <person name="Featherston J."/>
            <person name="Asfaw A."/>
            <person name="Simpson G.G."/>
            <person name="Dolezel J."/>
            <person name="Hendre P.S."/>
            <person name="Van Deynze A."/>
            <person name="Kumar P.L."/>
            <person name="Obidiegwu J.E."/>
            <person name="Bhattacharjee R."/>
            <person name="Rokhsar D.S."/>
        </authorList>
    </citation>
    <scope>NUCLEOTIDE SEQUENCE [LARGE SCALE GENOMIC DNA]</scope>
    <source>
        <strain evidence="2">cv. TDa95/00328</strain>
    </source>
</reference>
<dbReference type="EMBL" id="CM037018">
    <property type="protein sequence ID" value="KAH7674496.1"/>
    <property type="molecule type" value="Genomic_DNA"/>
</dbReference>
<evidence type="ECO:0000313" key="2">
    <source>
        <dbReference type="Proteomes" id="UP000827976"/>
    </source>
</evidence>
<gene>
    <name evidence="1" type="ORF">IHE45_08G077100</name>
</gene>
<name>A0ACB7VJY3_DIOAL</name>
<dbReference type="Proteomes" id="UP000827976">
    <property type="component" value="Chromosome 8"/>
</dbReference>
<proteinExistence type="predicted"/>
<protein>
    <submittedName>
        <fullName evidence="1">Uncharacterized protein</fullName>
    </submittedName>
</protein>
<evidence type="ECO:0000313" key="1">
    <source>
        <dbReference type="EMBL" id="KAH7674496.1"/>
    </source>
</evidence>
<accession>A0ACB7VJY3</accession>